<organism evidence="2 3">
    <name type="scientific">Vibrio algarum</name>
    <dbReference type="NCBI Taxonomy" id="3020714"/>
    <lineage>
        <taxon>Bacteria</taxon>
        <taxon>Pseudomonadati</taxon>
        <taxon>Pseudomonadota</taxon>
        <taxon>Gammaproteobacteria</taxon>
        <taxon>Vibrionales</taxon>
        <taxon>Vibrionaceae</taxon>
        <taxon>Vibrio</taxon>
    </lineage>
</organism>
<proteinExistence type="predicted"/>
<comment type="caution">
    <text evidence="2">The sequence shown here is derived from an EMBL/GenBank/DDBJ whole genome shotgun (WGS) entry which is preliminary data.</text>
</comment>
<protein>
    <recommendedName>
        <fullName evidence="4">Sel1 repeat family protein</fullName>
    </recommendedName>
</protein>
<reference evidence="2 3" key="1">
    <citation type="submission" date="2023-01" db="EMBL/GenBank/DDBJ databases">
        <title>Vibrio sp. KJ40-1 sp.nov, isolated from marine algae.</title>
        <authorList>
            <person name="Butt M."/>
            <person name="Kim J.M.J."/>
            <person name="Jeon C.O.C."/>
        </authorList>
    </citation>
    <scope>NUCLEOTIDE SEQUENCE [LARGE SCALE GENOMIC DNA]</scope>
    <source>
        <strain evidence="2 3">KJ40-1</strain>
    </source>
</reference>
<dbReference type="Proteomes" id="UP001210678">
    <property type="component" value="Unassembled WGS sequence"/>
</dbReference>
<keyword evidence="3" id="KW-1185">Reference proteome</keyword>
<dbReference type="RefSeq" id="WP_272135961.1">
    <property type="nucleotide sequence ID" value="NZ_JAQLOI010000001.1"/>
</dbReference>
<evidence type="ECO:0000256" key="1">
    <source>
        <dbReference type="SAM" id="SignalP"/>
    </source>
</evidence>
<gene>
    <name evidence="2" type="ORF">PGX00_10500</name>
</gene>
<feature type="signal peptide" evidence="1">
    <location>
        <begin position="1"/>
        <end position="22"/>
    </location>
</feature>
<keyword evidence="1" id="KW-0732">Signal</keyword>
<name>A0ABT4YRM2_9VIBR</name>
<evidence type="ECO:0000313" key="2">
    <source>
        <dbReference type="EMBL" id="MDB1124052.1"/>
    </source>
</evidence>
<sequence length="220" mass="24733">MKSTRSKVLIVTSAFFSHLVLSAPNEKVIAQYNQAAQGDESQVEIVYQQLQSGMKRDGADALSLVYLGSTQTLMGRDAFMPWNKMKYTEQGLATITKGLDLLSTENTPTNEQLRIQGIPESILTRAIAASTFTSLPEMFNHFERGYDLYLNLLRDDTFNSQPYAATSWIYFYAIKAAIKAEDTLQAEQWMQEMIRRNSDDVMTVQAQALFPKTNSSSNKG</sequence>
<accession>A0ABT4YRM2</accession>
<dbReference type="EMBL" id="JAQLOI010000001">
    <property type="protein sequence ID" value="MDB1124052.1"/>
    <property type="molecule type" value="Genomic_DNA"/>
</dbReference>
<evidence type="ECO:0008006" key="4">
    <source>
        <dbReference type="Google" id="ProtNLM"/>
    </source>
</evidence>
<evidence type="ECO:0000313" key="3">
    <source>
        <dbReference type="Proteomes" id="UP001210678"/>
    </source>
</evidence>
<feature type="chain" id="PRO_5046822221" description="Sel1 repeat family protein" evidence="1">
    <location>
        <begin position="23"/>
        <end position="220"/>
    </location>
</feature>